<accession>A0A423DH30</accession>
<dbReference type="EMBL" id="MOAM01000024">
    <property type="protein sequence ID" value="ROL70874.1"/>
    <property type="molecule type" value="Genomic_DNA"/>
</dbReference>
<evidence type="ECO:0000256" key="6">
    <source>
        <dbReference type="PIRNR" id="PIRNR036492"/>
    </source>
</evidence>
<name>A0A423DH30_9PSED</name>
<evidence type="ECO:0000256" key="1">
    <source>
        <dbReference type="ARBA" id="ARBA00009986"/>
    </source>
</evidence>
<dbReference type="GO" id="GO:0005737">
    <property type="term" value="C:cytoplasm"/>
    <property type="evidence" value="ECO:0007669"/>
    <property type="project" value="TreeGrafter"/>
</dbReference>
<dbReference type="GO" id="GO:0004029">
    <property type="term" value="F:aldehyde dehydrogenase (NAD+) activity"/>
    <property type="evidence" value="ECO:0007669"/>
    <property type="project" value="TreeGrafter"/>
</dbReference>
<dbReference type="Gene3D" id="3.40.309.10">
    <property type="entry name" value="Aldehyde Dehydrogenase, Chain A, domain 2"/>
    <property type="match status" value="1"/>
</dbReference>
<dbReference type="FunFam" id="3.40.309.10:FF:000003">
    <property type="entry name" value="Aldehyde dehydrogenase"/>
    <property type="match status" value="1"/>
</dbReference>
<dbReference type="SUPFAM" id="SSF53720">
    <property type="entry name" value="ALDH-like"/>
    <property type="match status" value="1"/>
</dbReference>
<dbReference type="Proteomes" id="UP000285286">
    <property type="component" value="Unassembled WGS sequence"/>
</dbReference>
<dbReference type="RefSeq" id="WP_184959492.1">
    <property type="nucleotide sequence ID" value="NZ_MOAM01000024.1"/>
</dbReference>
<dbReference type="InterPro" id="IPR016161">
    <property type="entry name" value="Ald_DH/histidinol_DH"/>
</dbReference>
<evidence type="ECO:0000256" key="5">
    <source>
        <dbReference type="ARBA" id="ARBA00051636"/>
    </source>
</evidence>
<keyword evidence="13" id="KW-1185">Reference proteome</keyword>
<dbReference type="CDD" id="cd07133">
    <property type="entry name" value="ALDH_CALDH_CalB"/>
    <property type="match status" value="1"/>
</dbReference>
<evidence type="ECO:0000256" key="10">
    <source>
        <dbReference type="SAM" id="MobiDB-lite"/>
    </source>
</evidence>
<proteinExistence type="inferred from homology"/>
<keyword evidence="2 6" id="KW-0560">Oxidoreductase</keyword>
<dbReference type="InterPro" id="IPR012394">
    <property type="entry name" value="Aldehyde_DH_NAD(P)"/>
</dbReference>
<dbReference type="InterPro" id="IPR016160">
    <property type="entry name" value="Ald_DH_CS_CYS"/>
</dbReference>
<keyword evidence="3" id="KW-0520">NAD</keyword>
<dbReference type="PIRSF" id="PIRSF036492">
    <property type="entry name" value="ALDH"/>
    <property type="match status" value="1"/>
</dbReference>
<comment type="catalytic activity">
    <reaction evidence="4">
        <text>(E)-coniferaldehyde + NAD(+) + H2O = (E)-ferulate + NADH + 2 H(+)</text>
        <dbReference type="Rhea" id="RHEA:23968"/>
        <dbReference type="ChEBI" id="CHEBI:15377"/>
        <dbReference type="ChEBI" id="CHEBI:15378"/>
        <dbReference type="ChEBI" id="CHEBI:16547"/>
        <dbReference type="ChEBI" id="CHEBI:29749"/>
        <dbReference type="ChEBI" id="CHEBI:57540"/>
        <dbReference type="ChEBI" id="CHEBI:57945"/>
        <dbReference type="EC" id="1.2.1.68"/>
    </reaction>
</comment>
<evidence type="ECO:0000256" key="9">
    <source>
        <dbReference type="RuleBase" id="RU003345"/>
    </source>
</evidence>
<evidence type="ECO:0000256" key="8">
    <source>
        <dbReference type="PROSITE-ProRule" id="PRU10007"/>
    </source>
</evidence>
<dbReference type="PROSITE" id="PS00687">
    <property type="entry name" value="ALDEHYDE_DEHYDR_GLU"/>
    <property type="match status" value="1"/>
</dbReference>
<feature type="active site" evidence="7 8">
    <location>
        <position position="237"/>
    </location>
</feature>
<evidence type="ECO:0000256" key="4">
    <source>
        <dbReference type="ARBA" id="ARBA00051482"/>
    </source>
</evidence>
<dbReference type="AlphaFoldDB" id="A0A423DH30"/>
<dbReference type="PANTHER" id="PTHR43570">
    <property type="entry name" value="ALDEHYDE DEHYDROGENASE"/>
    <property type="match status" value="1"/>
</dbReference>
<evidence type="ECO:0000256" key="3">
    <source>
        <dbReference type="ARBA" id="ARBA00023027"/>
    </source>
</evidence>
<evidence type="ECO:0000313" key="13">
    <source>
        <dbReference type="Proteomes" id="UP000285286"/>
    </source>
</evidence>
<dbReference type="InterPro" id="IPR016163">
    <property type="entry name" value="Ald_DH_C"/>
</dbReference>
<dbReference type="Pfam" id="PF00171">
    <property type="entry name" value="Aldedh"/>
    <property type="match status" value="1"/>
</dbReference>
<protein>
    <recommendedName>
        <fullName evidence="6">Aldehyde dehydrogenase</fullName>
    </recommendedName>
</protein>
<dbReference type="GO" id="GO:0050269">
    <property type="term" value="F:coniferyl-aldehyde dehydrogenase [NAD(P)+] activity"/>
    <property type="evidence" value="ECO:0007669"/>
    <property type="project" value="UniProtKB-EC"/>
</dbReference>
<dbReference type="Gene3D" id="3.40.605.10">
    <property type="entry name" value="Aldehyde Dehydrogenase, Chain A, domain 1"/>
    <property type="match status" value="1"/>
</dbReference>
<comment type="catalytic activity">
    <reaction evidence="5">
        <text>(E)-coniferaldehyde + NADP(+) + H2O = (E)-ferulate + NADPH + 2 H(+)</text>
        <dbReference type="Rhea" id="RHEA:23964"/>
        <dbReference type="ChEBI" id="CHEBI:15377"/>
        <dbReference type="ChEBI" id="CHEBI:15378"/>
        <dbReference type="ChEBI" id="CHEBI:16547"/>
        <dbReference type="ChEBI" id="CHEBI:29749"/>
        <dbReference type="ChEBI" id="CHEBI:57783"/>
        <dbReference type="ChEBI" id="CHEBI:58349"/>
        <dbReference type="EC" id="1.2.1.68"/>
    </reaction>
</comment>
<reference evidence="12 13" key="1">
    <citation type="submission" date="2016-10" db="EMBL/GenBank/DDBJ databases">
        <title>Comparative genome analysis of multiple Pseudomonas spp. focuses on biocontrol and plant growth promoting traits.</title>
        <authorList>
            <person name="Tao X.-Y."/>
            <person name="Taylor C.G."/>
        </authorList>
    </citation>
    <scope>NUCLEOTIDE SEQUENCE [LARGE SCALE GENOMIC DNA]</scope>
    <source>
        <strain evidence="12 13">15D11</strain>
    </source>
</reference>
<feature type="domain" description="Aldehyde dehydrogenase" evidence="11">
    <location>
        <begin position="19"/>
        <end position="461"/>
    </location>
</feature>
<dbReference type="PROSITE" id="PS00070">
    <property type="entry name" value="ALDEHYDE_DEHYDR_CYS"/>
    <property type="match status" value="1"/>
</dbReference>
<feature type="active site" evidence="7">
    <location>
        <position position="271"/>
    </location>
</feature>
<dbReference type="GO" id="GO:0006081">
    <property type="term" value="P:aldehyde metabolic process"/>
    <property type="evidence" value="ECO:0007669"/>
    <property type="project" value="InterPro"/>
</dbReference>
<gene>
    <name evidence="12" type="ORF">BHU25_15785</name>
</gene>
<evidence type="ECO:0000313" key="12">
    <source>
        <dbReference type="EMBL" id="ROL70874.1"/>
    </source>
</evidence>
<evidence type="ECO:0000256" key="2">
    <source>
        <dbReference type="ARBA" id="ARBA00023002"/>
    </source>
</evidence>
<dbReference type="InterPro" id="IPR016162">
    <property type="entry name" value="Ald_DH_N"/>
</dbReference>
<organism evidence="12 13">
    <name type="scientific">Pseudomonas vranovensis</name>
    <dbReference type="NCBI Taxonomy" id="321661"/>
    <lineage>
        <taxon>Bacteria</taxon>
        <taxon>Pseudomonadati</taxon>
        <taxon>Pseudomonadota</taxon>
        <taxon>Gammaproteobacteria</taxon>
        <taxon>Pseudomonadales</taxon>
        <taxon>Pseudomonadaceae</taxon>
        <taxon>Pseudomonas</taxon>
    </lineage>
</organism>
<dbReference type="InterPro" id="IPR029510">
    <property type="entry name" value="Ald_DH_CS_GLU"/>
</dbReference>
<dbReference type="PANTHER" id="PTHR43570:SF20">
    <property type="entry name" value="ALDEHYDE DEHYDROGENASE ALDX-RELATED"/>
    <property type="match status" value="1"/>
</dbReference>
<comment type="caution">
    <text evidence="12">The sequence shown here is derived from an EMBL/GenBank/DDBJ whole genome shotgun (WGS) entry which is preliminary data.</text>
</comment>
<sequence>MNHSISSVADPAQVRPVSLSDQPQAQPSALQAIFEQQTAAFLEQPMPSLEERLRALDDLEQLVRSHIPQIQAALDKDFGHRCEEETLMAEIVGSLKACTYAKRHLKRWMKRRRCAVDINFKPARAWVMPQPLGVVGVMSPWNYPFGLVIKPLIAALAAGNRVMIKPSEMAPAVGRLLQLMLAKAFKPSHVCVVEGDQQLARQFTELAFNHLLFTGSTSVGKQVMAAAAANLTPLTLELGGKSPVIIDEHFDMRRAVKSIVTGKLLNAGQTCTAPDYVMVPKARQAEFVEAFSAQVRHMYPDPLHSPDYTSIINSRHFERLQGYCDDAIGRGAQQHQVYPQQLSCAQSRRLLPTLLIDPPEDARIMQDEIFGPLLIVVPYEHLTAAVGYINQRPRPLALYVFTDDRSVEDYVLRSTVAGGVTINDTLLHYTQESLPFGGVGNSGFGAYHGERGFQAFSHFKPVFRQSRINFLDAVRAPYTSSSRWFLKKMIGMA</sequence>
<evidence type="ECO:0000256" key="7">
    <source>
        <dbReference type="PIRSR" id="PIRSR036492-1"/>
    </source>
</evidence>
<dbReference type="InterPro" id="IPR015590">
    <property type="entry name" value="Aldehyde_DH_dom"/>
</dbReference>
<feature type="region of interest" description="Disordered" evidence="10">
    <location>
        <begin position="1"/>
        <end position="21"/>
    </location>
</feature>
<evidence type="ECO:0000259" key="11">
    <source>
        <dbReference type="Pfam" id="PF00171"/>
    </source>
</evidence>
<comment type="similarity">
    <text evidence="1 6 9">Belongs to the aldehyde dehydrogenase family.</text>
</comment>